<proteinExistence type="predicted"/>
<protein>
    <recommendedName>
        <fullName evidence="1">Thioredoxin domain-containing protein</fullName>
    </recommendedName>
</protein>
<dbReference type="InterPro" id="IPR036249">
    <property type="entry name" value="Thioredoxin-like_sf"/>
</dbReference>
<organism evidence="2 3">
    <name type="scientific">Hevea brasiliensis</name>
    <name type="common">Para rubber tree</name>
    <name type="synonym">Siphonia brasiliensis</name>
    <dbReference type="NCBI Taxonomy" id="3981"/>
    <lineage>
        <taxon>Eukaryota</taxon>
        <taxon>Viridiplantae</taxon>
        <taxon>Streptophyta</taxon>
        <taxon>Embryophyta</taxon>
        <taxon>Tracheophyta</taxon>
        <taxon>Spermatophyta</taxon>
        <taxon>Magnoliopsida</taxon>
        <taxon>eudicotyledons</taxon>
        <taxon>Gunneridae</taxon>
        <taxon>Pentapetalae</taxon>
        <taxon>rosids</taxon>
        <taxon>fabids</taxon>
        <taxon>Malpighiales</taxon>
        <taxon>Euphorbiaceae</taxon>
        <taxon>Crotonoideae</taxon>
        <taxon>Micrandreae</taxon>
        <taxon>Hevea</taxon>
    </lineage>
</organism>
<evidence type="ECO:0000313" key="2">
    <source>
        <dbReference type="EMBL" id="KAJ9159910.1"/>
    </source>
</evidence>
<dbReference type="Proteomes" id="UP001174677">
    <property type="component" value="Chromosome 14"/>
</dbReference>
<dbReference type="InterPro" id="IPR044253">
    <property type="entry name" value="WCRKC1/2"/>
</dbReference>
<reference evidence="2" key="1">
    <citation type="journal article" date="2023" name="Plant Biotechnol. J.">
        <title>Chromosome-level wild Hevea brasiliensis genome provides new tools for genomic-assisted breeding and valuable loci to elevate rubber yield.</title>
        <authorList>
            <person name="Cheng H."/>
            <person name="Song X."/>
            <person name="Hu Y."/>
            <person name="Wu T."/>
            <person name="Yang Q."/>
            <person name="An Z."/>
            <person name="Feng S."/>
            <person name="Deng Z."/>
            <person name="Wu W."/>
            <person name="Zeng X."/>
            <person name="Tu M."/>
            <person name="Wang X."/>
            <person name="Huang H."/>
        </authorList>
    </citation>
    <scope>NUCLEOTIDE SEQUENCE</scope>
    <source>
        <strain evidence="2">MT/VB/25A 57/8</strain>
    </source>
</reference>
<dbReference type="Gene3D" id="3.40.30.10">
    <property type="entry name" value="Glutaredoxin"/>
    <property type="match status" value="1"/>
</dbReference>
<dbReference type="InterPro" id="IPR013766">
    <property type="entry name" value="Thioredoxin_domain"/>
</dbReference>
<dbReference type="PANTHER" id="PTHR47192">
    <property type="entry name" value="THIOREDOXIN-LIKE 3-2, CHLOROPLASTIC"/>
    <property type="match status" value="1"/>
</dbReference>
<dbReference type="SUPFAM" id="SSF52833">
    <property type="entry name" value="Thioredoxin-like"/>
    <property type="match status" value="1"/>
</dbReference>
<comment type="caution">
    <text evidence="2">The sequence shown here is derived from an EMBL/GenBank/DDBJ whole genome shotgun (WGS) entry which is preliminary data.</text>
</comment>
<evidence type="ECO:0000259" key="1">
    <source>
        <dbReference type="PROSITE" id="PS51352"/>
    </source>
</evidence>
<accession>A0ABQ9L5B4</accession>
<dbReference type="Pfam" id="PF00085">
    <property type="entry name" value="Thioredoxin"/>
    <property type="match status" value="1"/>
</dbReference>
<dbReference type="CDD" id="cd02947">
    <property type="entry name" value="TRX_family"/>
    <property type="match status" value="1"/>
</dbReference>
<dbReference type="PANTHER" id="PTHR47192:SF4">
    <property type="entry name" value="THIOREDOXIN-LIKE 3-2, CHLOROPLASTIC"/>
    <property type="match status" value="1"/>
</dbReference>
<evidence type="ECO:0000313" key="3">
    <source>
        <dbReference type="Proteomes" id="UP001174677"/>
    </source>
</evidence>
<feature type="domain" description="Thioredoxin" evidence="1">
    <location>
        <begin position="46"/>
        <end position="205"/>
    </location>
</feature>
<keyword evidence="3" id="KW-1185">Reference proteome</keyword>
<dbReference type="PROSITE" id="PS51352">
    <property type="entry name" value="THIOREDOXIN_2"/>
    <property type="match status" value="1"/>
</dbReference>
<dbReference type="EMBL" id="JARPOI010000014">
    <property type="protein sequence ID" value="KAJ9159910.1"/>
    <property type="molecule type" value="Genomic_DNA"/>
</dbReference>
<gene>
    <name evidence="2" type="ORF">P3X46_025362</name>
</gene>
<name>A0ABQ9L5B4_HEVBR</name>
<sequence length="206" mass="23310">MAEAIRFSSSTRILPSRANPFHFHLSRDVSLFSLCQNLSSPSFKTLSLPKKLAASYFPGTFHVFGGEIEVINAWSGEGSLQELDDSPVSVELEPICSESQFDRVIAEAQQLEESVIVVWMASWCRKCIYLKPQLEKLAADYYPRLRFYCVDVNNVPHKLVAYAGVTKMPTIQLWKDSKKQSEVIGGHKAHIVINEVREMIENECNL</sequence>